<dbReference type="GO" id="GO:0016266">
    <property type="term" value="P:protein O-linked glycosylation via N-acetyl-galactosamine"/>
    <property type="evidence" value="ECO:0007669"/>
    <property type="project" value="TreeGrafter"/>
</dbReference>
<dbReference type="AlphaFoldDB" id="F4PLS0"/>
<dbReference type="RefSeq" id="XP_004361343.1">
    <property type="nucleotide sequence ID" value="XM_004361286.1"/>
</dbReference>
<feature type="domain" description="ILEI/PANDER" evidence="1">
    <location>
        <begin position="341"/>
        <end position="435"/>
    </location>
</feature>
<gene>
    <name evidence="2" type="ORF">DFA_05625</name>
</gene>
<evidence type="ECO:0000313" key="2">
    <source>
        <dbReference type="EMBL" id="EGG23492.1"/>
    </source>
</evidence>
<dbReference type="PANTHER" id="PTHR46396">
    <property type="entry name" value="PROTEIN O-LINKED-MANNOSE BETA-1,2-N-ACETYLGLUCOSAMINYLTRANSFERASE 1"/>
    <property type="match status" value="1"/>
</dbReference>
<dbReference type="EMBL" id="GL883008">
    <property type="protein sequence ID" value="EGG23492.1"/>
    <property type="molecule type" value="Genomic_DNA"/>
</dbReference>
<dbReference type="InterPro" id="IPR052463">
    <property type="entry name" value="O-linked_mannose_GnT"/>
</dbReference>
<feature type="domain" description="ILEI/PANDER" evidence="1">
    <location>
        <begin position="31"/>
        <end position="126"/>
    </location>
</feature>
<dbReference type="GeneID" id="14875219"/>
<dbReference type="Gene3D" id="3.40.50.12660">
    <property type="match status" value="1"/>
</dbReference>
<feature type="domain" description="ILEI/PANDER" evidence="1">
    <location>
        <begin position="661"/>
        <end position="749"/>
    </location>
</feature>
<dbReference type="GO" id="GO:0047223">
    <property type="term" value="F:beta-1,3-galactosyl-O-glycosyl-glycoprotein beta-1,3-N-acetylglucosaminyltransferase activity"/>
    <property type="evidence" value="ECO:0007669"/>
    <property type="project" value="TreeGrafter"/>
</dbReference>
<dbReference type="PROSITE" id="PS52031">
    <property type="entry name" value="GG_LECTIN"/>
    <property type="match status" value="1"/>
</dbReference>
<feature type="domain" description="ILEI/PANDER" evidence="1">
    <location>
        <begin position="504"/>
        <end position="590"/>
    </location>
</feature>
<proteinExistence type="predicted"/>
<dbReference type="KEGG" id="dfa:DFA_05625"/>
<name>F4PLS0_CACFS</name>
<keyword evidence="3" id="KW-1185">Reference proteome</keyword>
<reference evidence="3" key="1">
    <citation type="journal article" date="2011" name="Genome Res.">
        <title>Phylogeny-wide analysis of social amoeba genomes highlights ancient origins for complex intercellular communication.</title>
        <authorList>
            <person name="Heidel A.J."/>
            <person name="Lawal H.M."/>
            <person name="Felder M."/>
            <person name="Schilde C."/>
            <person name="Helps N.R."/>
            <person name="Tunggal B."/>
            <person name="Rivero F."/>
            <person name="John U."/>
            <person name="Schleicher M."/>
            <person name="Eichinger L."/>
            <person name="Platzer M."/>
            <person name="Noegel A.A."/>
            <person name="Schaap P."/>
            <person name="Gloeckner G."/>
        </authorList>
    </citation>
    <scope>NUCLEOTIDE SEQUENCE [LARGE SCALE GENOMIC DNA]</scope>
    <source>
        <strain evidence="3">SH3</strain>
    </source>
</reference>
<dbReference type="Proteomes" id="UP000007797">
    <property type="component" value="Unassembled WGS sequence"/>
</dbReference>
<organism evidence="2 3">
    <name type="scientific">Cavenderia fasciculata</name>
    <name type="common">Slime mold</name>
    <name type="synonym">Dictyostelium fasciculatum</name>
    <dbReference type="NCBI Taxonomy" id="261658"/>
    <lineage>
        <taxon>Eukaryota</taxon>
        <taxon>Amoebozoa</taxon>
        <taxon>Evosea</taxon>
        <taxon>Eumycetozoa</taxon>
        <taxon>Dictyostelia</taxon>
        <taxon>Acytosteliales</taxon>
        <taxon>Cavenderiaceae</taxon>
        <taxon>Cavenderia</taxon>
    </lineage>
</organism>
<evidence type="ECO:0000313" key="3">
    <source>
        <dbReference type="Proteomes" id="UP000007797"/>
    </source>
</evidence>
<dbReference type="GO" id="GO:0000139">
    <property type="term" value="C:Golgi membrane"/>
    <property type="evidence" value="ECO:0007669"/>
    <property type="project" value="TreeGrafter"/>
</dbReference>
<dbReference type="STRING" id="1054147.F4PLS0"/>
<accession>F4PLS0</accession>
<dbReference type="Pfam" id="PF15711">
    <property type="entry name" value="ILEI"/>
    <property type="match status" value="4"/>
</dbReference>
<dbReference type="PANTHER" id="PTHR46396:SF2">
    <property type="entry name" value="ILEI_PANDER DOMAIN-CONTAINING PROTEIN"/>
    <property type="match status" value="1"/>
</dbReference>
<dbReference type="InterPro" id="IPR039477">
    <property type="entry name" value="ILEI/PANDER_dom"/>
</dbReference>
<protein>
    <recommendedName>
        <fullName evidence="1">ILEI/PANDER domain-containing protein</fullName>
    </recommendedName>
</protein>
<evidence type="ECO:0000259" key="1">
    <source>
        <dbReference type="Pfam" id="PF15711"/>
    </source>
</evidence>
<dbReference type="OrthoDB" id="20902at2759"/>
<sequence length="1251" mass="137228">MVFLISRGQSDSEFNLFGNNYIRAGGVNITSGINLWMYEPENLFYRESAFPFSYSNYSTQDSEQMDLFVAKIASLYPGTRVAILSYTGLPNPVPDNVARAFNLLGSISIDRVGTNPNFCMIGVKGGSSAESFGNNATTPNKIKAEIPYDTFKLASTNTVASSLKIEYDTGGKPTIHNTNTLLDNYQLKALNLFVFTDSNPTLQTFDYANSDDKSKVQYILEGLPYGTKFALFTNGFNRFEFNDDTVNFLRNHCGSVAIDVFVNDSTLFIWYMVSKVGATRSFTEDVASGECNFLYTRTEDTSLRTQEQINEPIETDISVYSNTYNGVCDISVNGLTSIQFNGFAMCAINEVTGQIYYTRNYDISVCDPTQSANMIQDILDLSVGTVVAIGLAEPSVAFQYGFTDQLQFALESVGASRANEITQSLNYTLIGRKGSRPGSAYENLGQSPSRLYSSFIPRQVKPFIEIEAISEAFYSYQTETDYGYSSFKINGTYVTGYQGNNLIGLNVMIVNPTTGIVQELLNYDTQKNSSSAQAFADKLATLEVGTIVAISVVGGASKKIDFALSAITDYLGSKLIVDFAFPESLCIIATVNNKILTPANQKVLSECKSIGKTSCSTRFPLKSLFSNQVLGVNMCARSKGRANGSCQIMVNGEVQALGDAQGLNVVFVDNKTLVKTIKLYYTIASWETFLLDVQTLEDGVFVLVAINKSMPSSGPSNISAAKRMVFSLIGACKFLLVPDDGSYSVIGIKASSPGSAIEQYCSNGDNQICVASWEPISTTTTTTSSSDVDSTLSISNYTYGQSQANQTIYSVPLFDNYYDMCSPVAQLNKQFAIGNIYSNEPATNWENPRLPTSGRRVKALLIGLEYKKGTGTPLPNSTNDINEHAAALVNWGYVQKENIHILTENLTQVQVTPTTPGSTKTTVCGPTKNCILDEINDWLVPNFIQGDTFYVAIVGRGFKKSAFGGNDINSGLVVLDETLTYSDYSLTWESLLAPFAGIPAGVNVTFVLDCDNTLGFLPYLAVQTIYQDSVVLFSSKEGLAAPLAANTIGFLPFITKILTSSDRTDLPVTYQSLITQINTSDQYKSDASLSVYGNSVGDYPFLSSGDTSKITIYEYTMSVPGTNKLSYFYSRFTNLVGMTLVGAVWKAFAPDDSQGSPVYQYSILTRPVINDVETYNYDYSLDNTHEVDPVTQYLEWYPMGSVWRASSVGGEDLIPVYRCYFDGVTRRYRYSKTDVVADWNIEGVAFYVYNL</sequence>